<evidence type="ECO:0000256" key="1">
    <source>
        <dbReference type="SAM" id="MobiDB-lite"/>
    </source>
</evidence>
<keyword evidence="3" id="KW-1185">Reference proteome</keyword>
<feature type="region of interest" description="Disordered" evidence="1">
    <location>
        <begin position="1"/>
        <end position="30"/>
    </location>
</feature>
<accession>A0A3N4HVU7</accession>
<evidence type="ECO:0000313" key="2">
    <source>
        <dbReference type="EMBL" id="RPA77925.1"/>
    </source>
</evidence>
<dbReference type="Proteomes" id="UP000275078">
    <property type="component" value="Unassembled WGS sequence"/>
</dbReference>
<reference evidence="2 3" key="1">
    <citation type="journal article" date="2018" name="Nat. Ecol. Evol.">
        <title>Pezizomycetes genomes reveal the molecular basis of ectomycorrhizal truffle lifestyle.</title>
        <authorList>
            <person name="Murat C."/>
            <person name="Payen T."/>
            <person name="Noel B."/>
            <person name="Kuo A."/>
            <person name="Morin E."/>
            <person name="Chen J."/>
            <person name="Kohler A."/>
            <person name="Krizsan K."/>
            <person name="Balestrini R."/>
            <person name="Da Silva C."/>
            <person name="Montanini B."/>
            <person name="Hainaut M."/>
            <person name="Levati E."/>
            <person name="Barry K.W."/>
            <person name="Belfiori B."/>
            <person name="Cichocki N."/>
            <person name="Clum A."/>
            <person name="Dockter R.B."/>
            <person name="Fauchery L."/>
            <person name="Guy J."/>
            <person name="Iotti M."/>
            <person name="Le Tacon F."/>
            <person name="Lindquist E.A."/>
            <person name="Lipzen A."/>
            <person name="Malagnac F."/>
            <person name="Mello A."/>
            <person name="Molinier V."/>
            <person name="Miyauchi S."/>
            <person name="Poulain J."/>
            <person name="Riccioni C."/>
            <person name="Rubini A."/>
            <person name="Sitrit Y."/>
            <person name="Splivallo R."/>
            <person name="Traeger S."/>
            <person name="Wang M."/>
            <person name="Zifcakova L."/>
            <person name="Wipf D."/>
            <person name="Zambonelli A."/>
            <person name="Paolocci F."/>
            <person name="Nowrousian M."/>
            <person name="Ottonello S."/>
            <person name="Baldrian P."/>
            <person name="Spatafora J.W."/>
            <person name="Henrissat B."/>
            <person name="Nagy L.G."/>
            <person name="Aury J.M."/>
            <person name="Wincker P."/>
            <person name="Grigoriev I.V."/>
            <person name="Bonfante P."/>
            <person name="Martin F.M."/>
        </authorList>
    </citation>
    <scope>NUCLEOTIDE SEQUENCE [LARGE SCALE GENOMIC DNA]</scope>
    <source>
        <strain evidence="2 3">RN42</strain>
    </source>
</reference>
<feature type="compositionally biased region" description="Polar residues" evidence="1">
    <location>
        <begin position="1"/>
        <end position="10"/>
    </location>
</feature>
<protein>
    <submittedName>
        <fullName evidence="2">Uncharacterized protein</fullName>
    </submittedName>
</protein>
<gene>
    <name evidence="2" type="ORF">BJ508DRAFT_329694</name>
</gene>
<dbReference type="EMBL" id="ML119718">
    <property type="protein sequence ID" value="RPA77925.1"/>
    <property type="molecule type" value="Genomic_DNA"/>
</dbReference>
<proteinExistence type="predicted"/>
<evidence type="ECO:0000313" key="3">
    <source>
        <dbReference type="Proteomes" id="UP000275078"/>
    </source>
</evidence>
<sequence>MSTSTTSSPASEIPINMPSEPSTTSAPANWPACDRTGINAKLSIGMVVGEKPEEVEELVEIGWGALVWEVTGGHRGTVELICRVLGERSVLLDGPGRARIGYRQLERLVQLVNEEAISGFMLLKDIDNEGGKEVLDALKNCSLLMRVEKVRFQKLMEEELGLWECIKRGYLFVRGEKEEDTGLGGDAVLLGYPSLVHRLYIEWILMERGLL</sequence>
<organism evidence="2 3">
    <name type="scientific">Ascobolus immersus RN42</name>
    <dbReference type="NCBI Taxonomy" id="1160509"/>
    <lineage>
        <taxon>Eukaryota</taxon>
        <taxon>Fungi</taxon>
        <taxon>Dikarya</taxon>
        <taxon>Ascomycota</taxon>
        <taxon>Pezizomycotina</taxon>
        <taxon>Pezizomycetes</taxon>
        <taxon>Pezizales</taxon>
        <taxon>Ascobolaceae</taxon>
        <taxon>Ascobolus</taxon>
    </lineage>
</organism>
<name>A0A3N4HVU7_ASCIM</name>
<dbReference type="AlphaFoldDB" id="A0A3N4HVU7"/>